<feature type="compositionally biased region" description="Acidic residues" evidence="2">
    <location>
        <begin position="40"/>
        <end position="59"/>
    </location>
</feature>
<gene>
    <name evidence="4" type="ORF">KIPB_000964</name>
</gene>
<dbReference type="InterPro" id="IPR018034">
    <property type="entry name" value="Kri1"/>
</dbReference>
<dbReference type="Pfam" id="PF12936">
    <property type="entry name" value="Kri1_C"/>
    <property type="match status" value="1"/>
</dbReference>
<sequence>MLFSICHYHIHTTHPHPSNAEDEADVFLADYLTGQKWIDDGAEDEAPAEEEVDESELEDSEIELHAQERYQAAYAHRDQTVMADAEEEIKEVRERRSKRKEKRAARKLKQRAEAEENKEKIAKEVEAKREVILAKVMAMVNDQGLSMEKLRGHPIASELGLDAEEEGMGGEEGSEWDEEKADAVAEQHAAEYDLDPVVEAELDRALEELYAAERPDYIPGVGGVRFKYATVDAEDFGMDLNTLMFSKDEELDNAVPMQALAPYVQTDDEVVVKAKARLENMAKPRMGKKHRQREKRRREEEQAAWEEKVQEKKAKRRQDAQGKREEEKERPKYKSTKEERPRTKERREKREAKAARAANRSKHSHKK</sequence>
<evidence type="ECO:0000313" key="4">
    <source>
        <dbReference type="EMBL" id="GIQ80204.1"/>
    </source>
</evidence>
<feature type="compositionally biased region" description="Basic and acidic residues" evidence="2">
    <location>
        <begin position="297"/>
        <end position="354"/>
    </location>
</feature>
<feature type="region of interest" description="Disordered" evidence="2">
    <location>
        <begin position="39"/>
        <end position="59"/>
    </location>
</feature>
<comment type="similarity">
    <text evidence="1">Belongs to the KRI1 family.</text>
</comment>
<comment type="caution">
    <text evidence="4">The sequence shown here is derived from an EMBL/GenBank/DDBJ whole genome shotgun (WGS) entry which is preliminary data.</text>
</comment>
<feature type="region of interest" description="Disordered" evidence="2">
    <location>
        <begin position="277"/>
        <end position="367"/>
    </location>
</feature>
<dbReference type="Proteomes" id="UP000265618">
    <property type="component" value="Unassembled WGS sequence"/>
</dbReference>
<reference evidence="4 5" key="1">
    <citation type="journal article" date="2018" name="PLoS ONE">
        <title>The draft genome of Kipferlia bialata reveals reductive genome evolution in fornicate parasites.</title>
        <authorList>
            <person name="Tanifuji G."/>
            <person name="Takabayashi S."/>
            <person name="Kume K."/>
            <person name="Takagi M."/>
            <person name="Nakayama T."/>
            <person name="Kamikawa R."/>
            <person name="Inagaki Y."/>
            <person name="Hashimoto T."/>
        </authorList>
    </citation>
    <scope>NUCLEOTIDE SEQUENCE [LARGE SCALE GENOMIC DNA]</scope>
    <source>
        <strain evidence="4">NY0173</strain>
    </source>
</reference>
<name>A0A9K3GDV0_9EUKA</name>
<feature type="compositionally biased region" description="Basic residues" evidence="2">
    <location>
        <begin position="95"/>
        <end position="109"/>
    </location>
</feature>
<dbReference type="GO" id="GO:0000447">
    <property type="term" value="P:endonucleolytic cleavage in ITS1 to separate SSU-rRNA from 5.8S rRNA and LSU-rRNA from tricistronic rRNA transcript (SSU-rRNA, 5.8S rRNA, LSU-rRNA)"/>
    <property type="evidence" value="ECO:0007669"/>
    <property type="project" value="TreeGrafter"/>
</dbReference>
<dbReference type="InterPro" id="IPR024626">
    <property type="entry name" value="Kri1-like_C"/>
</dbReference>
<evidence type="ECO:0000256" key="1">
    <source>
        <dbReference type="ARBA" id="ARBA00007473"/>
    </source>
</evidence>
<protein>
    <recommendedName>
        <fullName evidence="3">Kri1-like C-terminal domain-containing protein</fullName>
    </recommendedName>
</protein>
<dbReference type="GO" id="GO:0005730">
    <property type="term" value="C:nucleolus"/>
    <property type="evidence" value="ECO:0007669"/>
    <property type="project" value="TreeGrafter"/>
</dbReference>
<proteinExistence type="inferred from homology"/>
<dbReference type="EMBL" id="BDIP01000123">
    <property type="protein sequence ID" value="GIQ80204.1"/>
    <property type="molecule type" value="Genomic_DNA"/>
</dbReference>
<keyword evidence="5" id="KW-1185">Reference proteome</keyword>
<evidence type="ECO:0000313" key="5">
    <source>
        <dbReference type="Proteomes" id="UP000265618"/>
    </source>
</evidence>
<evidence type="ECO:0000259" key="3">
    <source>
        <dbReference type="Pfam" id="PF12936"/>
    </source>
</evidence>
<dbReference type="PANTHER" id="PTHR14490">
    <property type="entry name" value="ZINC FINGER, ZZ TYPE"/>
    <property type="match status" value="1"/>
</dbReference>
<evidence type="ECO:0000256" key="2">
    <source>
        <dbReference type="SAM" id="MobiDB-lite"/>
    </source>
</evidence>
<dbReference type="AlphaFoldDB" id="A0A9K3GDV0"/>
<feature type="domain" description="Kri1-like C-terminal" evidence="3">
    <location>
        <begin position="201"/>
        <end position="281"/>
    </location>
</feature>
<dbReference type="GO" id="GO:0030686">
    <property type="term" value="C:90S preribosome"/>
    <property type="evidence" value="ECO:0007669"/>
    <property type="project" value="TreeGrafter"/>
</dbReference>
<dbReference type="OrthoDB" id="10252032at2759"/>
<accession>A0A9K3GDV0</accession>
<dbReference type="PANTHER" id="PTHR14490:SF5">
    <property type="entry name" value="PROTEIN KRI1 HOMOLOG"/>
    <property type="match status" value="1"/>
</dbReference>
<feature type="compositionally biased region" description="Basic residues" evidence="2">
    <location>
        <begin position="285"/>
        <end position="296"/>
    </location>
</feature>
<organism evidence="4 5">
    <name type="scientific">Kipferlia bialata</name>
    <dbReference type="NCBI Taxonomy" id="797122"/>
    <lineage>
        <taxon>Eukaryota</taxon>
        <taxon>Metamonada</taxon>
        <taxon>Carpediemonas-like organisms</taxon>
        <taxon>Kipferlia</taxon>
    </lineage>
</organism>
<feature type="region of interest" description="Disordered" evidence="2">
    <location>
        <begin position="92"/>
        <end position="115"/>
    </location>
</feature>